<sequence>MKALFSNGDITTPFVNHAENIVIRFEAVNNGKVTVIYQSFPTLKIARSPLLGFDGVIKCDGLSWWVSGGTLKHLGSKAIAV</sequence>
<dbReference type="RefSeq" id="WP_169628888.1">
    <property type="nucleotide sequence ID" value="NZ_JABCMA010000023.1"/>
</dbReference>
<protein>
    <submittedName>
        <fullName evidence="1">Uncharacterized protein</fullName>
    </submittedName>
</protein>
<organism evidence="1 2">
    <name type="scientific">Vibrio alginolyticus</name>
    <dbReference type="NCBI Taxonomy" id="663"/>
    <lineage>
        <taxon>Bacteria</taxon>
        <taxon>Pseudomonadati</taxon>
        <taxon>Pseudomonadota</taxon>
        <taxon>Gammaproteobacteria</taxon>
        <taxon>Vibrionales</taxon>
        <taxon>Vibrionaceae</taxon>
        <taxon>Vibrio</taxon>
    </lineage>
</organism>
<dbReference type="AlphaFoldDB" id="A0A7Y0QYW1"/>
<evidence type="ECO:0000313" key="2">
    <source>
        <dbReference type="Proteomes" id="UP000565155"/>
    </source>
</evidence>
<dbReference type="Proteomes" id="UP000565155">
    <property type="component" value="Unassembled WGS sequence"/>
</dbReference>
<gene>
    <name evidence="1" type="ORF">HKB35_17650</name>
</gene>
<accession>A0A7Y0QYW1</accession>
<dbReference type="EMBL" id="JABCMA010000023">
    <property type="protein sequence ID" value="NMR75443.1"/>
    <property type="molecule type" value="Genomic_DNA"/>
</dbReference>
<reference evidence="1 2" key="1">
    <citation type="submission" date="2020-04" db="EMBL/GenBank/DDBJ databases">
        <title>Whole-genome sequencing of Vibrio spp. from China reveals different genetic environments of blaCTX-M-14 among diverse lineages.</title>
        <authorList>
            <person name="Zheng Z."/>
            <person name="Ye L."/>
            <person name="Chen S."/>
        </authorList>
    </citation>
    <scope>NUCLEOTIDE SEQUENCE [LARGE SCALE GENOMIC DNA]</scope>
    <source>
        <strain evidence="1 2">Vb1636</strain>
    </source>
</reference>
<proteinExistence type="predicted"/>
<name>A0A7Y0QYW1_VIBAL</name>
<evidence type="ECO:0000313" key="1">
    <source>
        <dbReference type="EMBL" id="NMR75443.1"/>
    </source>
</evidence>
<comment type="caution">
    <text evidence="1">The sequence shown here is derived from an EMBL/GenBank/DDBJ whole genome shotgun (WGS) entry which is preliminary data.</text>
</comment>